<evidence type="ECO:0000313" key="1">
    <source>
        <dbReference type="EMBL" id="MBB3192945.1"/>
    </source>
</evidence>
<proteinExistence type="predicted"/>
<comment type="caution">
    <text evidence="1">The sequence shown here is derived from an EMBL/GenBank/DDBJ whole genome shotgun (WGS) entry which is preliminary data.</text>
</comment>
<reference evidence="1 2" key="1">
    <citation type="submission" date="2020-08" db="EMBL/GenBank/DDBJ databases">
        <title>Genomic Encyclopedia of Type Strains, Phase III (KMG-III): the genomes of soil and plant-associated and newly described type strains.</title>
        <authorList>
            <person name="Whitman W."/>
        </authorList>
    </citation>
    <scope>NUCLEOTIDE SEQUENCE [LARGE SCALE GENOMIC DNA]</scope>
    <source>
        <strain evidence="1 2">CECT 7247</strain>
    </source>
</reference>
<dbReference type="EMBL" id="JACHXO010000001">
    <property type="protein sequence ID" value="MBB3192945.1"/>
    <property type="molecule type" value="Genomic_DNA"/>
</dbReference>
<evidence type="ECO:0000313" key="2">
    <source>
        <dbReference type="Proteomes" id="UP000574369"/>
    </source>
</evidence>
<protein>
    <recommendedName>
        <fullName evidence="3">CENP-V/GFA domain-containing protein</fullName>
    </recommendedName>
</protein>
<sequence length="82" mass="9499">MFDWTSVRIHAADDALEAYIWGDKTLRTLRCVRCGCATHWEPLAPEDGAKHGVNLRMFPPELLEQVHVRRFDGAKTWTFLDE</sequence>
<dbReference type="Gene3D" id="2.170.150.70">
    <property type="match status" value="1"/>
</dbReference>
<accession>A0ABR6GLF9</accession>
<evidence type="ECO:0008006" key="3">
    <source>
        <dbReference type="Google" id="ProtNLM"/>
    </source>
</evidence>
<name>A0ABR6GLF9_9BURK</name>
<gene>
    <name evidence="1" type="ORF">FHS28_000310</name>
</gene>
<dbReference type="Proteomes" id="UP000574369">
    <property type="component" value="Unassembled WGS sequence"/>
</dbReference>
<dbReference type="RefSeq" id="WP_221193662.1">
    <property type="nucleotide sequence ID" value="NZ_JACHXO010000001.1"/>
</dbReference>
<organism evidence="1 2">
    <name type="scientific">Roseateles terrae</name>
    <dbReference type="NCBI Taxonomy" id="431060"/>
    <lineage>
        <taxon>Bacteria</taxon>
        <taxon>Pseudomonadati</taxon>
        <taxon>Pseudomonadota</taxon>
        <taxon>Betaproteobacteria</taxon>
        <taxon>Burkholderiales</taxon>
        <taxon>Sphaerotilaceae</taxon>
        <taxon>Roseateles</taxon>
    </lineage>
</organism>
<keyword evidence="2" id="KW-1185">Reference proteome</keyword>